<evidence type="ECO:0000313" key="2">
    <source>
        <dbReference type="Proteomes" id="UP001431783"/>
    </source>
</evidence>
<dbReference type="Proteomes" id="UP001431783">
    <property type="component" value="Unassembled WGS sequence"/>
</dbReference>
<dbReference type="AlphaFoldDB" id="A0AAW1TP42"/>
<feature type="non-terminal residue" evidence="1">
    <location>
        <position position="1"/>
    </location>
</feature>
<protein>
    <submittedName>
        <fullName evidence="1">Uncharacterized protein</fullName>
    </submittedName>
</protein>
<keyword evidence="2" id="KW-1185">Reference proteome</keyword>
<proteinExistence type="predicted"/>
<sequence>GGCNNYQKEMSWERHGYLHFPCAVLKTGTHRLSYQQYTIEMYSLNQPSVIIINTHFFASYLHLKLHFSYRLHSWVVALLRIIRPGYSAIRVPLSTKENGYKD</sequence>
<organism evidence="1 2">
    <name type="scientific">Henosepilachna vigintioctopunctata</name>
    <dbReference type="NCBI Taxonomy" id="420089"/>
    <lineage>
        <taxon>Eukaryota</taxon>
        <taxon>Metazoa</taxon>
        <taxon>Ecdysozoa</taxon>
        <taxon>Arthropoda</taxon>
        <taxon>Hexapoda</taxon>
        <taxon>Insecta</taxon>
        <taxon>Pterygota</taxon>
        <taxon>Neoptera</taxon>
        <taxon>Endopterygota</taxon>
        <taxon>Coleoptera</taxon>
        <taxon>Polyphaga</taxon>
        <taxon>Cucujiformia</taxon>
        <taxon>Coccinelloidea</taxon>
        <taxon>Coccinellidae</taxon>
        <taxon>Epilachninae</taxon>
        <taxon>Epilachnini</taxon>
        <taxon>Henosepilachna</taxon>
    </lineage>
</organism>
<gene>
    <name evidence="1" type="ORF">WA026_006193</name>
</gene>
<reference evidence="1 2" key="1">
    <citation type="submission" date="2023-03" db="EMBL/GenBank/DDBJ databases">
        <title>Genome insight into feeding habits of ladybird beetles.</title>
        <authorList>
            <person name="Li H.-S."/>
            <person name="Huang Y.-H."/>
            <person name="Pang H."/>
        </authorList>
    </citation>
    <scope>NUCLEOTIDE SEQUENCE [LARGE SCALE GENOMIC DNA]</scope>
    <source>
        <strain evidence="1">SYSU_2023b</strain>
        <tissue evidence="1">Whole body</tissue>
    </source>
</reference>
<name>A0AAW1TP42_9CUCU</name>
<comment type="caution">
    <text evidence="1">The sequence shown here is derived from an EMBL/GenBank/DDBJ whole genome shotgun (WGS) entry which is preliminary data.</text>
</comment>
<evidence type="ECO:0000313" key="1">
    <source>
        <dbReference type="EMBL" id="KAK9870099.1"/>
    </source>
</evidence>
<accession>A0AAW1TP42</accession>
<dbReference type="EMBL" id="JARQZJ010000002">
    <property type="protein sequence ID" value="KAK9870099.1"/>
    <property type="molecule type" value="Genomic_DNA"/>
</dbReference>